<reference evidence="9 10" key="1">
    <citation type="submission" date="2022-10" db="EMBL/GenBank/DDBJ databases">
        <title>Comparative genomics and taxonomic characterization of three novel marine species of genus Reichenbachiella exhibiting antioxidant and polysaccharide degradation activities.</title>
        <authorList>
            <person name="Muhammad N."/>
            <person name="Lee Y.-J."/>
            <person name="Ko J."/>
            <person name="Kim S.-G."/>
        </authorList>
    </citation>
    <scope>NUCLEOTIDE SEQUENCE [LARGE SCALE GENOMIC DNA]</scope>
    <source>
        <strain evidence="9 10">ABR2-5</strain>
    </source>
</reference>
<evidence type="ECO:0000256" key="5">
    <source>
        <dbReference type="SAM" id="SignalP"/>
    </source>
</evidence>
<feature type="domain" description="Bacterial repeat" evidence="8">
    <location>
        <begin position="1195"/>
        <end position="1262"/>
    </location>
</feature>
<feature type="domain" description="Bacterial repeat" evidence="8">
    <location>
        <begin position="1111"/>
        <end position="1177"/>
    </location>
</feature>
<comment type="similarity">
    <text evidence="1">Belongs to the pectinesterase family.</text>
</comment>
<keyword evidence="10" id="KW-1185">Reference proteome</keyword>
<evidence type="ECO:0000256" key="2">
    <source>
        <dbReference type="ARBA" id="ARBA00022729"/>
    </source>
</evidence>
<feature type="domain" description="Bacterial repeat" evidence="8">
    <location>
        <begin position="1351"/>
        <end position="1413"/>
    </location>
</feature>
<feature type="domain" description="Bacterial repeat" evidence="8">
    <location>
        <begin position="1268"/>
        <end position="1337"/>
    </location>
</feature>
<dbReference type="InterPro" id="IPR011050">
    <property type="entry name" value="Pectin_lyase_fold/virulence"/>
</dbReference>
<feature type="domain" description="Bacterial repeat" evidence="8">
    <location>
        <begin position="1035"/>
        <end position="1105"/>
    </location>
</feature>
<keyword evidence="4" id="KW-0063">Aspartyl esterase</keyword>
<feature type="domain" description="SbsA Ig-like" evidence="7">
    <location>
        <begin position="519"/>
        <end position="613"/>
    </location>
</feature>
<dbReference type="InterPro" id="IPR012334">
    <property type="entry name" value="Pectin_lyas_fold"/>
</dbReference>
<dbReference type="Gene3D" id="2.60.40.10">
    <property type="entry name" value="Immunoglobulins"/>
    <property type="match status" value="1"/>
</dbReference>
<evidence type="ECO:0000259" key="6">
    <source>
        <dbReference type="Pfam" id="PF01095"/>
    </source>
</evidence>
<dbReference type="SUPFAM" id="SSF49265">
    <property type="entry name" value="Fibronectin type III"/>
    <property type="match status" value="1"/>
</dbReference>
<feature type="domain" description="Pectinesterase catalytic" evidence="6">
    <location>
        <begin position="625"/>
        <end position="904"/>
    </location>
</feature>
<proteinExistence type="inferred from homology"/>
<name>A0ABT3CYQ1_9BACT</name>
<dbReference type="InterPro" id="IPR036116">
    <property type="entry name" value="FN3_sf"/>
</dbReference>
<dbReference type="Pfam" id="PF18998">
    <property type="entry name" value="Flg_new_2"/>
    <property type="match status" value="7"/>
</dbReference>
<accession>A0ABT3CYQ1</accession>
<keyword evidence="3" id="KW-0378">Hydrolase</keyword>
<dbReference type="Proteomes" id="UP001300692">
    <property type="component" value="Unassembled WGS sequence"/>
</dbReference>
<dbReference type="SUPFAM" id="SSF51126">
    <property type="entry name" value="Pectin lyase-like"/>
    <property type="match status" value="1"/>
</dbReference>
<evidence type="ECO:0000259" key="8">
    <source>
        <dbReference type="Pfam" id="PF18998"/>
    </source>
</evidence>
<dbReference type="Pfam" id="PF01095">
    <property type="entry name" value="Pectinesterase"/>
    <property type="match status" value="1"/>
</dbReference>
<evidence type="ECO:0000313" key="10">
    <source>
        <dbReference type="Proteomes" id="UP001300692"/>
    </source>
</evidence>
<evidence type="ECO:0000256" key="1">
    <source>
        <dbReference type="ARBA" id="ARBA00008891"/>
    </source>
</evidence>
<feature type="domain" description="Bacterial repeat" evidence="8">
    <location>
        <begin position="285"/>
        <end position="336"/>
    </location>
</feature>
<dbReference type="Pfam" id="PF13205">
    <property type="entry name" value="Big_5"/>
    <property type="match status" value="1"/>
</dbReference>
<sequence>MMKKFLLFLVVLLCGAKSASAEEKLLYSTDFQDWEAVATEAATVDKTTDFSNETLTFCLNQVHISPTSVNESRFNYDLVSAGWAQAQKTPGSFIELSPLASITRIRFIEGATGSNRGYKVWKKNASDADWVLLYEQVINPSSGMLVELAINDTDVALKFTNIDETQNAYMFDLEIYGDYVSNLPQKTLNVSSNIEGAGTITQSPNSDTYDEGSSVEVLATPNFGYDFVEWQDVNGNPVTTDNPYTVTLNTDVSLKAVFVEKETFALNLEVSGSLWGEVELSPEPVGGKYEAGTQVLLKVNPNAVTSFSYWDNGSTSTERSLTMNSDQTVIATFDEIPFIVGWDFEAQEPRSNRAGDFYSSSSNQGIISIYEPDGNTVNWLANASSFSPSYPSIRFWTPGSEFKTRRRYLQAQLSTVGHENIKVHSMVGGNYQVYSEITLQYSVDGTNFNEVARVDISDVHNSGWKDLNVQLPSEASGKEMLYLRWEADETSTIVQEGSDNDGTAFTNIFVYADAVIQNDDQAPVLISTVPASDATNASVTGSVVLTFDEKVQPGSGEITLGDQVLTGTFGSKTASFSYERLDYNTSYTFTVPSGSLTDLSGNPYEGTSFTFTTRSRTAATKKMFDAVVALDGSGDYMTVTDAIENAPSSSAFPWVIFVKNGKYTGHHLIPITKPNLHVIGQSREGVIISDNRLSGDDGNGSPVYHVSEGATMVVEASDIYFENITFENSYGYENQSGPQALALYTNNDRIGLKNCYLRSYQDTYLTSTRNLSDRHYLNECKIEGAVDYIYGGGDVLFDDCVLNNMRKDGGYIVAPSHEEGTAWGYVFNNCILDGADGVTTYYGRPWKNAPKAVFLNSTLKVDVYASGWYYKMGAIPAVFADYGTMDQAGNPVDLSQRISDYEYEDRDTGETITGTAKNNLTDEEAAAYTYGNIMLRSGDDWDPRFIMDAPQAPQSLSISENTLSWEDNQYARLYIVFRDNQFQGFTTEPSYVDQNIVAGETYVYAVQAVSDFGALSFMSNTLTVVDGVPKVSLLLSTNNQSAGTVSQSPIAEKYDINTEITVTAQANAGYKFVGWYDQNDQLVSEINPHTFTLSTDAELMGKFAAQYSLSATVNDVSFGSVSISPNQESYDEGTEVIVEAVPATGYVFLYWQDENAQKISENNPLKLTMYEDQSVQAVLISEDELVYYSLTASSTLAEAGSVSVDPAMEQYLDGTIVKVTATASDGYRFVSWLDEGGVQVSTQNPLDVTMDANKTLSAEFVKTFYLDVQLSDGLAGQVDKSINKTIFDEGTEVTLTAVANEGYRFSHWSDATGNDISTDASISLVMDQDQQIKAVFVALFTVELLEVGDNSGTLAITSPSDYYEAGATIELVATPAEGYEFVEWKDINGVFLSDQNPWSMKVERNIRIRAIFEMSAVLAAGIEVDDVIVYGRDKQLFVKGLIEGDQVAVYSMSGVLLEKQISTGSLLTMDVVSGIIIVRIIKEGEQKVIKTWVD</sequence>
<gene>
    <name evidence="9" type="ORF">N7U62_19255</name>
</gene>
<feature type="signal peptide" evidence="5">
    <location>
        <begin position="1"/>
        <end position="21"/>
    </location>
</feature>
<organism evidence="9 10">
    <name type="scientific">Reichenbachiella ulvae</name>
    <dbReference type="NCBI Taxonomy" id="2980104"/>
    <lineage>
        <taxon>Bacteria</taxon>
        <taxon>Pseudomonadati</taxon>
        <taxon>Bacteroidota</taxon>
        <taxon>Cytophagia</taxon>
        <taxon>Cytophagales</taxon>
        <taxon>Reichenbachiellaceae</taxon>
        <taxon>Reichenbachiella</taxon>
    </lineage>
</organism>
<dbReference type="Gene3D" id="2.160.20.10">
    <property type="entry name" value="Single-stranded right-handed beta-helix, Pectin lyase-like"/>
    <property type="match status" value="1"/>
</dbReference>
<dbReference type="EMBL" id="JAOYOD010000001">
    <property type="protein sequence ID" value="MCV9388825.1"/>
    <property type="molecule type" value="Genomic_DNA"/>
</dbReference>
<protein>
    <submittedName>
        <fullName evidence="9">Pectinesterase family protein</fullName>
    </submittedName>
</protein>
<feature type="chain" id="PRO_5046625274" evidence="5">
    <location>
        <begin position="22"/>
        <end position="1494"/>
    </location>
</feature>
<dbReference type="RefSeq" id="WP_264139715.1">
    <property type="nucleotide sequence ID" value="NZ_JAOYOD010000001.1"/>
</dbReference>
<evidence type="ECO:0000256" key="3">
    <source>
        <dbReference type="ARBA" id="ARBA00022801"/>
    </source>
</evidence>
<evidence type="ECO:0000259" key="7">
    <source>
        <dbReference type="Pfam" id="PF13205"/>
    </source>
</evidence>
<dbReference type="PANTHER" id="PTHR31321:SF57">
    <property type="entry name" value="PECTINESTERASE 53-RELATED"/>
    <property type="match status" value="1"/>
</dbReference>
<keyword evidence="2 5" id="KW-0732">Signal</keyword>
<dbReference type="PANTHER" id="PTHR31321">
    <property type="entry name" value="ACYL-COA THIOESTER HYDROLASE YBHC-RELATED"/>
    <property type="match status" value="1"/>
</dbReference>
<dbReference type="InterPro" id="IPR032812">
    <property type="entry name" value="SbsA_Ig"/>
</dbReference>
<evidence type="ECO:0000256" key="4">
    <source>
        <dbReference type="ARBA" id="ARBA00023085"/>
    </source>
</evidence>
<evidence type="ECO:0000313" key="9">
    <source>
        <dbReference type="EMBL" id="MCV9388825.1"/>
    </source>
</evidence>
<feature type="domain" description="Bacterial repeat" evidence="8">
    <location>
        <begin position="189"/>
        <end position="260"/>
    </location>
</feature>
<dbReference type="InterPro" id="IPR044060">
    <property type="entry name" value="Bacterial_rp_domain"/>
</dbReference>
<comment type="caution">
    <text evidence="9">The sequence shown here is derived from an EMBL/GenBank/DDBJ whole genome shotgun (WGS) entry which is preliminary data.</text>
</comment>
<dbReference type="InterPro" id="IPR000070">
    <property type="entry name" value="Pectinesterase_cat"/>
</dbReference>
<dbReference type="InterPro" id="IPR013783">
    <property type="entry name" value="Ig-like_fold"/>
</dbReference>